<protein>
    <submittedName>
        <fullName evidence="2">AAA family ATPase</fullName>
    </submittedName>
</protein>
<name>A0A7X6DSP2_9BACT</name>
<dbReference type="PANTHER" id="PTHR35894:SF1">
    <property type="entry name" value="PHOSPHORIBULOKINASE _ URIDINE KINASE FAMILY"/>
    <property type="match status" value="1"/>
</dbReference>
<dbReference type="GO" id="GO:0016887">
    <property type="term" value="F:ATP hydrolysis activity"/>
    <property type="evidence" value="ECO:0007669"/>
    <property type="project" value="InterPro"/>
</dbReference>
<proteinExistence type="predicted"/>
<feature type="domain" description="AAA+ ATPase" evidence="1">
    <location>
        <begin position="43"/>
        <end position="191"/>
    </location>
</feature>
<evidence type="ECO:0000259" key="1">
    <source>
        <dbReference type="SMART" id="SM00382"/>
    </source>
</evidence>
<dbReference type="InterPro" id="IPR049945">
    <property type="entry name" value="AAA_22"/>
</dbReference>
<dbReference type="SMART" id="SM00382">
    <property type="entry name" value="AAA"/>
    <property type="match status" value="1"/>
</dbReference>
<gene>
    <name evidence="2" type="ORF">MNODULE_17485</name>
</gene>
<dbReference type="PANTHER" id="PTHR35894">
    <property type="entry name" value="GENERAL SECRETION PATHWAY PROTEIN A-RELATED"/>
    <property type="match status" value="1"/>
</dbReference>
<dbReference type="InterPro" id="IPR027417">
    <property type="entry name" value="P-loop_NTPase"/>
</dbReference>
<dbReference type="AlphaFoldDB" id="A0A7X6DSP2"/>
<dbReference type="EMBL" id="VTOW01000003">
    <property type="protein sequence ID" value="NKE72547.1"/>
    <property type="molecule type" value="Genomic_DNA"/>
</dbReference>
<reference evidence="2 3" key="1">
    <citation type="journal article" date="2020" name="Nature">
        <title>Bacterial chemolithoautotrophy via manganese oxidation.</title>
        <authorList>
            <person name="Yu H."/>
            <person name="Leadbetter J.R."/>
        </authorList>
    </citation>
    <scope>NUCLEOTIDE SEQUENCE [LARGE SCALE GENOMIC DNA]</scope>
    <source>
        <strain evidence="2 3">Mn-1</strain>
    </source>
</reference>
<comment type="caution">
    <text evidence="2">The sequence shown here is derived from an EMBL/GenBank/DDBJ whole genome shotgun (WGS) entry which is preliminary data.</text>
</comment>
<dbReference type="RefSeq" id="WP_168062297.1">
    <property type="nucleotide sequence ID" value="NZ_VTOW01000003.1"/>
</dbReference>
<dbReference type="Proteomes" id="UP000534783">
    <property type="component" value="Unassembled WGS sequence"/>
</dbReference>
<dbReference type="InterPro" id="IPR052026">
    <property type="entry name" value="ExeA_AAA_ATPase_DNA-bind"/>
</dbReference>
<evidence type="ECO:0000313" key="3">
    <source>
        <dbReference type="Proteomes" id="UP000534783"/>
    </source>
</evidence>
<accession>A0A7X6DSP2</accession>
<dbReference type="InterPro" id="IPR003593">
    <property type="entry name" value="AAA+_ATPase"/>
</dbReference>
<dbReference type="SUPFAM" id="SSF52540">
    <property type="entry name" value="P-loop containing nucleoside triphosphate hydrolases"/>
    <property type="match status" value="1"/>
</dbReference>
<evidence type="ECO:0000313" key="2">
    <source>
        <dbReference type="EMBL" id="NKE72547.1"/>
    </source>
</evidence>
<organism evidence="2 3">
    <name type="scientific">Candidatus Manganitrophus noduliformans</name>
    <dbReference type="NCBI Taxonomy" id="2606439"/>
    <lineage>
        <taxon>Bacteria</taxon>
        <taxon>Pseudomonadati</taxon>
        <taxon>Nitrospirota</taxon>
        <taxon>Nitrospiria</taxon>
        <taxon>Candidatus Troglogloeales</taxon>
        <taxon>Candidatus Manganitrophaceae</taxon>
        <taxon>Candidatus Manganitrophus</taxon>
    </lineage>
</organism>
<sequence>MSYLEFYNLKEQPFSISVDNRFYFNSNQHAHALVKLRYAAEERKGLAVLVGGVGTGKTTLARRMLDELEESTFESALLVVIHTSITSEWLLRKIAVQLGVQNPLDDKTELLSQLYNRLVEIYDSGKKAVVLIDEAQMLQRREVMEEFRGILNIELDGQKLITFIFFGLTDLDTYLALDKPLQQRIAVRYELESFTEKTTEEYIRYRLEVAGAKRELFTKGSLTTIHRFSEGIPRLINSICDNALLEGYLRKKDRIDEEMIKEVISDLKLVGTGKDPV</sequence>
<dbReference type="Gene3D" id="3.40.50.300">
    <property type="entry name" value="P-loop containing nucleotide triphosphate hydrolases"/>
    <property type="match status" value="1"/>
</dbReference>
<dbReference type="Pfam" id="PF13401">
    <property type="entry name" value="AAA_22"/>
    <property type="match status" value="1"/>
</dbReference>
<keyword evidence="3" id="KW-1185">Reference proteome</keyword>
<dbReference type="CDD" id="cd00009">
    <property type="entry name" value="AAA"/>
    <property type="match status" value="1"/>
</dbReference>